<proteinExistence type="predicted"/>
<sequence length="113" mass="13807">MYKIGEELSKLYKKPIKELTNILEEFNSYINTKHEDLNEECIRKFERIFFLYKTNPTKLNLRVHKLDRKYFMSVKKDLTEFFSNFTAKSKGKSFKVKEKKNFKWICNLYSKNK</sequence>
<organism evidence="1 2">
    <name type="scientific">Tubulinosema ratisbonensis</name>
    <dbReference type="NCBI Taxonomy" id="291195"/>
    <lineage>
        <taxon>Eukaryota</taxon>
        <taxon>Fungi</taxon>
        <taxon>Fungi incertae sedis</taxon>
        <taxon>Microsporidia</taxon>
        <taxon>Tubulinosematoidea</taxon>
        <taxon>Tubulinosematidae</taxon>
        <taxon>Tubulinosema</taxon>
    </lineage>
</organism>
<dbReference type="AlphaFoldDB" id="A0A437ALQ3"/>
<accession>A0A437ALQ3</accession>
<dbReference type="VEuPathDB" id="MicrosporidiaDB:TUBRATIS_14970"/>
<evidence type="ECO:0000313" key="2">
    <source>
        <dbReference type="Proteomes" id="UP000282876"/>
    </source>
</evidence>
<reference evidence="1 2" key="1">
    <citation type="submission" date="2018-10" db="EMBL/GenBank/DDBJ databases">
        <title>Draft genome sequence of the microsporidian Tubulinosema ratisbonensis.</title>
        <authorList>
            <person name="Polonais V."/>
            <person name="Peyretaillade E."/>
            <person name="Niehus S."/>
            <person name="Wawrzyniak I."/>
            <person name="Franchet A."/>
            <person name="Gaspin C."/>
            <person name="Reichstadt M."/>
            <person name="Belser C."/>
            <person name="Labadie K."/>
            <person name="Delbac F."/>
            <person name="Ferrandon D."/>
        </authorList>
    </citation>
    <scope>NUCLEOTIDE SEQUENCE [LARGE SCALE GENOMIC DNA]</scope>
    <source>
        <strain evidence="1 2">Franzen</strain>
    </source>
</reference>
<gene>
    <name evidence="1" type="ORF">TUBRATIS_14970</name>
</gene>
<protein>
    <submittedName>
        <fullName evidence="1">Uncharacterized protein</fullName>
    </submittedName>
</protein>
<evidence type="ECO:0000313" key="1">
    <source>
        <dbReference type="EMBL" id="RVD92017.1"/>
    </source>
</evidence>
<dbReference type="Proteomes" id="UP000282876">
    <property type="component" value="Unassembled WGS sequence"/>
</dbReference>
<dbReference type="EMBL" id="RCSS01000335">
    <property type="protein sequence ID" value="RVD92017.1"/>
    <property type="molecule type" value="Genomic_DNA"/>
</dbReference>
<comment type="caution">
    <text evidence="1">The sequence shown here is derived from an EMBL/GenBank/DDBJ whole genome shotgun (WGS) entry which is preliminary data.</text>
</comment>
<keyword evidence="2" id="KW-1185">Reference proteome</keyword>
<name>A0A437ALQ3_9MICR</name>